<name>A0A9D2EDN3_9MICO</name>
<dbReference type="NCBIfam" id="NF008453">
    <property type="entry name" value="PRK11308.1"/>
    <property type="match status" value="2"/>
</dbReference>
<evidence type="ECO:0000313" key="9">
    <source>
        <dbReference type="EMBL" id="HIZ35878.1"/>
    </source>
</evidence>
<dbReference type="GO" id="GO:0016887">
    <property type="term" value="F:ATP hydrolysis activity"/>
    <property type="evidence" value="ECO:0007669"/>
    <property type="project" value="InterPro"/>
</dbReference>
<keyword evidence="4" id="KW-1003">Cell membrane</keyword>
<sequence length="557" mass="60135">MHSTSTRAEGAPARPEPITALLDIRDLTVGFALPDGVKDVVHGLDLTMPHSGSLALVGESGSGKSVSMRAVLGLLPSNARVSGSATLAPQDGPAQDLVSLSEPKLRRVRGHQIGMVFQNAMEAFNPSVPLGRQLAEALLWHGACDRRTAHRRAVEALADVGIPEPERRVKMYPFQLSGGMRQRAMIAMAIIGRPQLIIADEPTTALDVTVQKQILDLLVELRDRGMALLMITHDLGVARYVCDDAIVLRDGRLVEQAPVERLLTGARESYSQSLVDSALDLGVSSPERVQTADADAGPLVGAQNLTKVFSSRGGHVVAVDDVSFRLDPGRTLSVVGESGSGKSTLARMALHLIEPTSGSVTFDGVSLAELPAKKLRLVRRDMQMVFQSPYGSLLPSATVSENIGEPLRINRIGTKAERRDKAAELLRLVELDTGYLDFYPRQLSGGQQQRVAIARALALEPKFLVADEPTSALDASVQVQVLDLLHGLQEQLGFAMLLITHNLAVAERLAHEVLVMRSGQVVEHGPTEQVFRAPEHEYTRDLLNAVLPVRIGLDQGR</sequence>
<evidence type="ECO:0000256" key="3">
    <source>
        <dbReference type="ARBA" id="ARBA00022448"/>
    </source>
</evidence>
<dbReference type="InterPro" id="IPR003439">
    <property type="entry name" value="ABC_transporter-like_ATP-bd"/>
</dbReference>
<proteinExistence type="inferred from homology"/>
<evidence type="ECO:0000256" key="4">
    <source>
        <dbReference type="ARBA" id="ARBA00022475"/>
    </source>
</evidence>
<evidence type="ECO:0000259" key="8">
    <source>
        <dbReference type="PROSITE" id="PS50893"/>
    </source>
</evidence>
<dbReference type="PANTHER" id="PTHR43297">
    <property type="entry name" value="OLIGOPEPTIDE TRANSPORT ATP-BINDING PROTEIN APPD"/>
    <property type="match status" value="1"/>
</dbReference>
<accession>A0A9D2EDN3</accession>
<dbReference type="InterPro" id="IPR017871">
    <property type="entry name" value="ABC_transporter-like_CS"/>
</dbReference>
<dbReference type="GO" id="GO:0005524">
    <property type="term" value="F:ATP binding"/>
    <property type="evidence" value="ECO:0007669"/>
    <property type="project" value="UniProtKB-KW"/>
</dbReference>
<dbReference type="CDD" id="cd03257">
    <property type="entry name" value="ABC_NikE_OppD_transporters"/>
    <property type="match status" value="2"/>
</dbReference>
<dbReference type="NCBIfam" id="NF007739">
    <property type="entry name" value="PRK10419.1"/>
    <property type="match status" value="2"/>
</dbReference>
<keyword evidence="6 9" id="KW-0067">ATP-binding</keyword>
<evidence type="ECO:0000313" key="10">
    <source>
        <dbReference type="Proteomes" id="UP000824037"/>
    </source>
</evidence>
<dbReference type="Proteomes" id="UP000824037">
    <property type="component" value="Unassembled WGS sequence"/>
</dbReference>
<dbReference type="GO" id="GO:0015833">
    <property type="term" value="P:peptide transport"/>
    <property type="evidence" value="ECO:0007669"/>
    <property type="project" value="InterPro"/>
</dbReference>
<dbReference type="EMBL" id="DXBY01000153">
    <property type="protein sequence ID" value="HIZ35878.1"/>
    <property type="molecule type" value="Genomic_DNA"/>
</dbReference>
<reference evidence="9" key="2">
    <citation type="submission" date="2021-04" db="EMBL/GenBank/DDBJ databases">
        <authorList>
            <person name="Gilroy R."/>
        </authorList>
    </citation>
    <scope>NUCLEOTIDE SEQUENCE</scope>
    <source>
        <strain evidence="9">ChiGjej4B4-7305</strain>
    </source>
</reference>
<dbReference type="Gene3D" id="3.40.50.300">
    <property type="entry name" value="P-loop containing nucleotide triphosphate hydrolases"/>
    <property type="match status" value="2"/>
</dbReference>
<dbReference type="AlphaFoldDB" id="A0A9D2EDN3"/>
<evidence type="ECO:0000256" key="6">
    <source>
        <dbReference type="ARBA" id="ARBA00022840"/>
    </source>
</evidence>
<dbReference type="InterPro" id="IPR050388">
    <property type="entry name" value="ABC_Ni/Peptide_Import"/>
</dbReference>
<comment type="subcellular location">
    <subcellularLocation>
        <location evidence="1">Cell membrane</location>
        <topology evidence="1">Peripheral membrane protein</topology>
    </subcellularLocation>
</comment>
<feature type="domain" description="ABC transporter" evidence="8">
    <location>
        <begin position="24"/>
        <end position="275"/>
    </location>
</feature>
<evidence type="ECO:0000256" key="2">
    <source>
        <dbReference type="ARBA" id="ARBA00005417"/>
    </source>
</evidence>
<keyword evidence="7" id="KW-0472">Membrane</keyword>
<organism evidence="9 10">
    <name type="scientific">Candidatus Ruania gallistercoris</name>
    <dbReference type="NCBI Taxonomy" id="2838746"/>
    <lineage>
        <taxon>Bacteria</taxon>
        <taxon>Bacillati</taxon>
        <taxon>Actinomycetota</taxon>
        <taxon>Actinomycetes</taxon>
        <taxon>Micrococcales</taxon>
        <taxon>Ruaniaceae</taxon>
        <taxon>Ruania</taxon>
    </lineage>
</organism>
<comment type="similarity">
    <text evidence="2">Belongs to the ABC transporter superfamily.</text>
</comment>
<dbReference type="GO" id="GO:0005886">
    <property type="term" value="C:plasma membrane"/>
    <property type="evidence" value="ECO:0007669"/>
    <property type="project" value="UniProtKB-SubCell"/>
</dbReference>
<keyword evidence="5" id="KW-0547">Nucleotide-binding</keyword>
<protein>
    <submittedName>
        <fullName evidence="9">ABC transporter ATP-binding protein</fullName>
    </submittedName>
</protein>
<dbReference type="PROSITE" id="PS00211">
    <property type="entry name" value="ABC_TRANSPORTER_1"/>
    <property type="match status" value="2"/>
</dbReference>
<keyword evidence="3" id="KW-0813">Transport</keyword>
<dbReference type="SMART" id="SM00382">
    <property type="entry name" value="AAA"/>
    <property type="match status" value="2"/>
</dbReference>
<reference evidence="9" key="1">
    <citation type="journal article" date="2021" name="PeerJ">
        <title>Extensive microbial diversity within the chicken gut microbiome revealed by metagenomics and culture.</title>
        <authorList>
            <person name="Gilroy R."/>
            <person name="Ravi A."/>
            <person name="Getino M."/>
            <person name="Pursley I."/>
            <person name="Horton D.L."/>
            <person name="Alikhan N.F."/>
            <person name="Baker D."/>
            <person name="Gharbi K."/>
            <person name="Hall N."/>
            <person name="Watson M."/>
            <person name="Adriaenssens E.M."/>
            <person name="Foster-Nyarko E."/>
            <person name="Jarju S."/>
            <person name="Secka A."/>
            <person name="Antonio M."/>
            <person name="Oren A."/>
            <person name="Chaudhuri R.R."/>
            <person name="La Ragione R."/>
            <person name="Hildebrand F."/>
            <person name="Pallen M.J."/>
        </authorList>
    </citation>
    <scope>NUCLEOTIDE SEQUENCE</scope>
    <source>
        <strain evidence="9">ChiGjej4B4-7305</strain>
    </source>
</reference>
<dbReference type="SUPFAM" id="SSF52540">
    <property type="entry name" value="P-loop containing nucleoside triphosphate hydrolases"/>
    <property type="match status" value="2"/>
</dbReference>
<comment type="caution">
    <text evidence="9">The sequence shown here is derived from an EMBL/GenBank/DDBJ whole genome shotgun (WGS) entry which is preliminary data.</text>
</comment>
<evidence type="ECO:0000256" key="5">
    <source>
        <dbReference type="ARBA" id="ARBA00022741"/>
    </source>
</evidence>
<feature type="domain" description="ABC transporter" evidence="8">
    <location>
        <begin position="300"/>
        <end position="543"/>
    </location>
</feature>
<dbReference type="Pfam" id="PF08352">
    <property type="entry name" value="oligo_HPY"/>
    <property type="match status" value="1"/>
</dbReference>
<dbReference type="PANTHER" id="PTHR43297:SF2">
    <property type="entry name" value="DIPEPTIDE TRANSPORT ATP-BINDING PROTEIN DPPD"/>
    <property type="match status" value="1"/>
</dbReference>
<dbReference type="Pfam" id="PF00005">
    <property type="entry name" value="ABC_tran"/>
    <property type="match status" value="2"/>
</dbReference>
<evidence type="ECO:0000256" key="7">
    <source>
        <dbReference type="ARBA" id="ARBA00023136"/>
    </source>
</evidence>
<evidence type="ECO:0000256" key="1">
    <source>
        <dbReference type="ARBA" id="ARBA00004202"/>
    </source>
</evidence>
<dbReference type="InterPro" id="IPR027417">
    <property type="entry name" value="P-loop_NTPase"/>
</dbReference>
<dbReference type="PROSITE" id="PS50893">
    <property type="entry name" value="ABC_TRANSPORTER_2"/>
    <property type="match status" value="2"/>
</dbReference>
<dbReference type="InterPro" id="IPR013563">
    <property type="entry name" value="Oligopep_ABC_C"/>
</dbReference>
<gene>
    <name evidence="9" type="ORF">H9815_08875</name>
</gene>
<dbReference type="InterPro" id="IPR003593">
    <property type="entry name" value="AAA+_ATPase"/>
</dbReference>